<accession>A0AAV1DGQ8</accession>
<gene>
    <name evidence="1" type="ORF">OLC1_LOCUS15457</name>
</gene>
<name>A0AAV1DGQ8_OLDCO</name>
<protein>
    <submittedName>
        <fullName evidence="1">OLC1v1006337C1</fullName>
    </submittedName>
</protein>
<sequence length="76" mass="8970">MGCRLKENDDDRRLLERGEMSRVLKRFMDSECEEVREMRRKAQEIREISQAAISEFGSSGREIEAFIQDLENKIGF</sequence>
<dbReference type="AlphaFoldDB" id="A0AAV1DGQ8"/>
<dbReference type="EMBL" id="OX459122">
    <property type="protein sequence ID" value="CAI9107062.1"/>
    <property type="molecule type" value="Genomic_DNA"/>
</dbReference>
<evidence type="ECO:0000313" key="1">
    <source>
        <dbReference type="EMBL" id="CAI9107062.1"/>
    </source>
</evidence>
<proteinExistence type="predicted"/>
<evidence type="ECO:0000313" key="2">
    <source>
        <dbReference type="Proteomes" id="UP001161247"/>
    </source>
</evidence>
<dbReference type="Proteomes" id="UP001161247">
    <property type="component" value="Chromosome 5"/>
</dbReference>
<dbReference type="Gene3D" id="3.40.50.2000">
    <property type="entry name" value="Glycogen Phosphorylase B"/>
    <property type="match status" value="2"/>
</dbReference>
<organism evidence="1 2">
    <name type="scientific">Oldenlandia corymbosa var. corymbosa</name>
    <dbReference type="NCBI Taxonomy" id="529605"/>
    <lineage>
        <taxon>Eukaryota</taxon>
        <taxon>Viridiplantae</taxon>
        <taxon>Streptophyta</taxon>
        <taxon>Embryophyta</taxon>
        <taxon>Tracheophyta</taxon>
        <taxon>Spermatophyta</taxon>
        <taxon>Magnoliopsida</taxon>
        <taxon>eudicotyledons</taxon>
        <taxon>Gunneridae</taxon>
        <taxon>Pentapetalae</taxon>
        <taxon>asterids</taxon>
        <taxon>lamiids</taxon>
        <taxon>Gentianales</taxon>
        <taxon>Rubiaceae</taxon>
        <taxon>Rubioideae</taxon>
        <taxon>Spermacoceae</taxon>
        <taxon>Hedyotis-Oldenlandia complex</taxon>
        <taxon>Oldenlandia</taxon>
    </lineage>
</organism>
<reference evidence="1" key="1">
    <citation type="submission" date="2023-03" db="EMBL/GenBank/DDBJ databases">
        <authorList>
            <person name="Julca I."/>
        </authorList>
    </citation>
    <scope>NUCLEOTIDE SEQUENCE</scope>
</reference>
<keyword evidence="2" id="KW-1185">Reference proteome</keyword>